<dbReference type="Gene3D" id="3.40.50.300">
    <property type="entry name" value="P-loop containing nucleotide triphosphate hydrolases"/>
    <property type="match status" value="1"/>
</dbReference>
<sequence length="726" mass="81439">MSLFLPSPHPSGSSKDSPMVSSFPPVDAPPNVDVLEMGVWRAFRARTSNEDMSFVRAFSTYVVSLVRFLVDILKLIPPYTWAKYITCTLMLSFYASFRLYVDSRALGAIYKAWSDEVQNVWPVTFAIGTMVASSILVKAIDWYRSDIEKDMERLVNDYFNVQITDAMAHLCLTHIRNPSRRPHFSNAWYLFKALWNVVDATLLTVSNAGMFTSLTRDNHLGFPTLALSLLGPALGYYFSDNFHDRPYIYHKKNKAFSRANAMYRLATGDDYRLQVVANNLAGYISREYQAALSAYSTESILDPSFQYRRNERRFCDIVLDMANMAPLTLFALSALFNPGMQSISTLLVIRQLSSTIRTSITQVKNATDTWSKTLQNIEDLYQGLDSGRSTLHGNMPYNTAPKGMEFEFRNVTYKYPYASDQDRPLALDDVSFKIPTSSLVVLVGTNGSGKSSLLTLLARVQNPTSGQILLDGKAFTDYREEDIRGAISMKTPLIPILTMLENIAIGCEDFDKEYAESETQSESKTELDADPKSKPETRSPRNMVEILNEAAHLGLADTFLGSITSSLPTESRWNQKVFPDSVWQCGTSLTRELTEVHTKLNKMVGLSAGEAQRVENTKVFTSVLTKKEKNRLLLLDEPNSALDSVAEQALFKNILSVREGRTIVLALNRFSDTIMKSADLILCMKDGKLVESGTHMKLLGTDGEYSRLCSQTSERTAKSRPQIGTY</sequence>
<dbReference type="InterPro" id="IPR003593">
    <property type="entry name" value="AAA+_ATPase"/>
</dbReference>
<evidence type="ECO:0000256" key="1">
    <source>
        <dbReference type="ARBA" id="ARBA00022741"/>
    </source>
</evidence>
<feature type="compositionally biased region" description="Basic and acidic residues" evidence="3">
    <location>
        <begin position="521"/>
        <end position="539"/>
    </location>
</feature>
<dbReference type="GO" id="GO:0016887">
    <property type="term" value="F:ATP hydrolysis activity"/>
    <property type="evidence" value="ECO:0007669"/>
    <property type="project" value="InterPro"/>
</dbReference>
<evidence type="ECO:0000259" key="4">
    <source>
        <dbReference type="PROSITE" id="PS50893"/>
    </source>
</evidence>
<proteinExistence type="predicted"/>
<keyword evidence="1" id="KW-0547">Nucleotide-binding</keyword>
<evidence type="ECO:0000313" key="5">
    <source>
        <dbReference type="EMBL" id="KAK7694134.1"/>
    </source>
</evidence>
<dbReference type="GO" id="GO:0005524">
    <property type="term" value="F:ATP binding"/>
    <property type="evidence" value="ECO:0007669"/>
    <property type="project" value="UniProtKB-KW"/>
</dbReference>
<dbReference type="GO" id="GO:0015421">
    <property type="term" value="F:ABC-type oligopeptide transporter activity"/>
    <property type="evidence" value="ECO:0007669"/>
    <property type="project" value="TreeGrafter"/>
</dbReference>
<feature type="region of interest" description="Disordered" evidence="3">
    <location>
        <begin position="514"/>
        <end position="541"/>
    </location>
</feature>
<dbReference type="SMART" id="SM00382">
    <property type="entry name" value="AAA"/>
    <property type="match status" value="1"/>
</dbReference>
<dbReference type="AlphaFoldDB" id="A0AAW0GWZ6"/>
<dbReference type="EMBL" id="JASBNA010000003">
    <property type="protein sequence ID" value="KAK7694134.1"/>
    <property type="molecule type" value="Genomic_DNA"/>
</dbReference>
<dbReference type="InterPro" id="IPR039421">
    <property type="entry name" value="Type_1_exporter"/>
</dbReference>
<dbReference type="PROSITE" id="PS50893">
    <property type="entry name" value="ABC_TRANSPORTER_2"/>
    <property type="match status" value="1"/>
</dbReference>
<dbReference type="InterPro" id="IPR027417">
    <property type="entry name" value="P-loop_NTPase"/>
</dbReference>
<dbReference type="SUPFAM" id="SSF52540">
    <property type="entry name" value="P-loop containing nucleoside triphosphate hydrolases"/>
    <property type="match status" value="1"/>
</dbReference>
<dbReference type="InterPro" id="IPR003439">
    <property type="entry name" value="ABC_transporter-like_ATP-bd"/>
</dbReference>
<keyword evidence="2" id="KW-0067">ATP-binding</keyword>
<dbReference type="Pfam" id="PF00005">
    <property type="entry name" value="ABC_tran"/>
    <property type="match status" value="1"/>
</dbReference>
<reference evidence="5 6" key="1">
    <citation type="submission" date="2022-09" db="EMBL/GenBank/DDBJ databases">
        <authorList>
            <person name="Palmer J.M."/>
        </authorList>
    </citation>
    <scope>NUCLEOTIDE SEQUENCE [LARGE SCALE GENOMIC DNA]</scope>
    <source>
        <strain evidence="5 6">DSM 7382</strain>
    </source>
</reference>
<comment type="caution">
    <text evidence="5">The sequence shown here is derived from an EMBL/GenBank/DDBJ whole genome shotgun (WGS) entry which is preliminary data.</text>
</comment>
<feature type="compositionally biased region" description="Polar residues" evidence="3">
    <location>
        <begin position="10"/>
        <end position="20"/>
    </location>
</feature>
<accession>A0AAW0GWZ6</accession>
<organism evidence="5 6">
    <name type="scientific">Cerrena zonata</name>
    <dbReference type="NCBI Taxonomy" id="2478898"/>
    <lineage>
        <taxon>Eukaryota</taxon>
        <taxon>Fungi</taxon>
        <taxon>Dikarya</taxon>
        <taxon>Basidiomycota</taxon>
        <taxon>Agaricomycotina</taxon>
        <taxon>Agaricomycetes</taxon>
        <taxon>Polyporales</taxon>
        <taxon>Cerrenaceae</taxon>
        <taxon>Cerrena</taxon>
    </lineage>
</organism>
<evidence type="ECO:0000256" key="2">
    <source>
        <dbReference type="ARBA" id="ARBA00022840"/>
    </source>
</evidence>
<name>A0AAW0GWZ6_9APHY</name>
<protein>
    <recommendedName>
        <fullName evidence="4">ABC transporter domain-containing protein</fullName>
    </recommendedName>
</protein>
<feature type="region of interest" description="Disordered" evidence="3">
    <location>
        <begin position="1"/>
        <end position="21"/>
    </location>
</feature>
<gene>
    <name evidence="5" type="ORF">QCA50_003710</name>
</gene>
<dbReference type="Proteomes" id="UP001385951">
    <property type="component" value="Unassembled WGS sequence"/>
</dbReference>
<dbReference type="PANTHER" id="PTHR43394">
    <property type="entry name" value="ATP-DEPENDENT PERMEASE MDL1, MITOCHONDRIAL"/>
    <property type="match status" value="1"/>
</dbReference>
<dbReference type="PANTHER" id="PTHR43394:SF1">
    <property type="entry name" value="ATP-BINDING CASSETTE SUB-FAMILY B MEMBER 10, MITOCHONDRIAL"/>
    <property type="match status" value="1"/>
</dbReference>
<feature type="domain" description="ABC transporter" evidence="4">
    <location>
        <begin position="406"/>
        <end position="711"/>
    </location>
</feature>
<evidence type="ECO:0000313" key="6">
    <source>
        <dbReference type="Proteomes" id="UP001385951"/>
    </source>
</evidence>
<keyword evidence="6" id="KW-1185">Reference proteome</keyword>
<evidence type="ECO:0000256" key="3">
    <source>
        <dbReference type="SAM" id="MobiDB-lite"/>
    </source>
</evidence>